<evidence type="ECO:0000313" key="2">
    <source>
        <dbReference type="Proteomes" id="UP000887574"/>
    </source>
</evidence>
<protein>
    <submittedName>
        <fullName evidence="3">Apple domain-containing protein</fullName>
    </submittedName>
</protein>
<dbReference type="SMART" id="SM00473">
    <property type="entry name" value="PAN_AP"/>
    <property type="match status" value="1"/>
</dbReference>
<sequence>MAEPHGPGNLVENDEVIYAEKFCVPAHQGVQCQEDEIFILHVQKKIRSETIRSVPSNSIAACLKACLNTKKCRSSSFDSNKGECFLHKTSIADNSEKLEESDAGWVLIENGCSATKRRHPSSFKRPLQLTKFNEIKKQTTTKSISEWSDWSECRYKLGSAQRVRVRTRNCEEQCPNAGMQIMKC</sequence>
<dbReference type="AlphaFoldDB" id="A0A915ET02"/>
<dbReference type="Gene3D" id="3.50.4.10">
    <property type="entry name" value="Hepatocyte Growth Factor"/>
    <property type="match status" value="1"/>
</dbReference>
<name>A0A915ET02_9BILA</name>
<reference evidence="3" key="1">
    <citation type="submission" date="2022-11" db="UniProtKB">
        <authorList>
            <consortium name="WormBaseParasite"/>
        </authorList>
    </citation>
    <scope>IDENTIFICATION</scope>
</reference>
<dbReference type="SUPFAM" id="SSF57414">
    <property type="entry name" value="Hairpin loop containing domain-like"/>
    <property type="match status" value="1"/>
</dbReference>
<dbReference type="InterPro" id="IPR003609">
    <property type="entry name" value="Pan_app"/>
</dbReference>
<evidence type="ECO:0000313" key="3">
    <source>
        <dbReference type="WBParaSite" id="jg9185"/>
    </source>
</evidence>
<dbReference type="Pfam" id="PF00024">
    <property type="entry name" value="PAN_1"/>
    <property type="match status" value="1"/>
</dbReference>
<dbReference type="PROSITE" id="PS50948">
    <property type="entry name" value="PAN"/>
    <property type="match status" value="1"/>
</dbReference>
<feature type="domain" description="Apple" evidence="1">
    <location>
        <begin position="32"/>
        <end position="112"/>
    </location>
</feature>
<dbReference type="Proteomes" id="UP000887574">
    <property type="component" value="Unplaced"/>
</dbReference>
<organism evidence="2 3">
    <name type="scientific">Ditylenchus dipsaci</name>
    <dbReference type="NCBI Taxonomy" id="166011"/>
    <lineage>
        <taxon>Eukaryota</taxon>
        <taxon>Metazoa</taxon>
        <taxon>Ecdysozoa</taxon>
        <taxon>Nematoda</taxon>
        <taxon>Chromadorea</taxon>
        <taxon>Rhabditida</taxon>
        <taxon>Tylenchina</taxon>
        <taxon>Tylenchomorpha</taxon>
        <taxon>Sphaerularioidea</taxon>
        <taxon>Anguinidae</taxon>
        <taxon>Anguininae</taxon>
        <taxon>Ditylenchus</taxon>
    </lineage>
</organism>
<dbReference type="CDD" id="cd01099">
    <property type="entry name" value="PAN_AP_HGF"/>
    <property type="match status" value="1"/>
</dbReference>
<evidence type="ECO:0000259" key="1">
    <source>
        <dbReference type="PROSITE" id="PS50948"/>
    </source>
</evidence>
<accession>A0A915ET02</accession>
<dbReference type="WBParaSite" id="jg9185">
    <property type="protein sequence ID" value="jg9185"/>
    <property type="gene ID" value="jg9185"/>
</dbReference>
<proteinExistence type="predicted"/>
<keyword evidence="2" id="KW-1185">Reference proteome</keyword>